<comment type="cofactor">
    <cofactor evidence="1 6">
        <name>pyridoxal 5'-phosphate</name>
        <dbReference type="ChEBI" id="CHEBI:597326"/>
    </cofactor>
</comment>
<evidence type="ECO:0000256" key="6">
    <source>
        <dbReference type="RuleBase" id="RU000481"/>
    </source>
</evidence>
<dbReference type="Gene3D" id="3.40.640.10">
    <property type="entry name" value="Type I PLP-dependent aspartate aminotransferase-like (Major domain)"/>
    <property type="match status" value="1"/>
</dbReference>
<dbReference type="PANTHER" id="PTHR46383:SF3">
    <property type="entry name" value="ASPARTATE AMINOTRANSFERASE-RELATED"/>
    <property type="match status" value="1"/>
</dbReference>
<keyword evidence="5" id="KW-0663">Pyridoxal phosphate</keyword>
<dbReference type="EMBL" id="JANUAU010000001">
    <property type="protein sequence ID" value="MCS3676608.1"/>
    <property type="molecule type" value="Genomic_DNA"/>
</dbReference>
<comment type="caution">
    <text evidence="8">The sequence shown here is derived from an EMBL/GenBank/DDBJ whole genome shotgun (WGS) entry which is preliminary data.</text>
</comment>
<dbReference type="InterPro" id="IPR015422">
    <property type="entry name" value="PyrdxlP-dep_Trfase_small"/>
</dbReference>
<dbReference type="Pfam" id="PF00155">
    <property type="entry name" value="Aminotran_1_2"/>
    <property type="match status" value="1"/>
</dbReference>
<evidence type="ECO:0000256" key="4">
    <source>
        <dbReference type="ARBA" id="ARBA00022679"/>
    </source>
</evidence>
<accession>A0A840EJX4</accession>
<feature type="domain" description="Aminotransferase class I/classII large" evidence="7">
    <location>
        <begin position="38"/>
        <end position="391"/>
    </location>
</feature>
<dbReference type="CDD" id="cd00609">
    <property type="entry name" value="AAT_like"/>
    <property type="match status" value="1"/>
</dbReference>
<dbReference type="AlphaFoldDB" id="A0A840EJX4"/>
<reference evidence="8" key="1">
    <citation type="submission" date="2022-08" db="EMBL/GenBank/DDBJ databases">
        <title>Genomic Encyclopedia of Type Strains, Phase V (KMG-V): Genome sequencing to study the core and pangenomes of soil and plant-associated prokaryotes.</title>
        <authorList>
            <person name="Whitman W."/>
        </authorList>
    </citation>
    <scope>NUCLEOTIDE SEQUENCE</scope>
    <source>
        <strain evidence="8">0</strain>
        <strain evidence="10">SP2016B</strain>
        <strain evidence="11">SP2017</strain>
        <strain evidence="13">SP3002</strain>
        <strain evidence="12">SP3026</strain>
        <strain evidence="9">SP3049</strain>
    </source>
</reference>
<dbReference type="EC" id="2.6.1.-" evidence="6"/>
<proteinExistence type="inferred from homology"/>
<dbReference type="Proteomes" id="UP001155144">
    <property type="component" value="Unassembled WGS sequence"/>
</dbReference>
<dbReference type="Proteomes" id="UP001155010">
    <property type="component" value="Unassembled WGS sequence"/>
</dbReference>
<sequence>MAAPATAPDLDTYVSDRVRETPPSGIRRFFDIAATMDNVISLGIGEPDFNSPDAALEAGVDALENGRTSYTSNAGMEELRELIAEDYEERHGLSYDPESEIVATVGCSEAMQLAMQAFLEPGDEVLIPEPCFVSYGPSARFAGGEVVHVPTHVENDFQVTAADIEPHLSDRSKVLFLGYPNNPTGAVLRRDTLQEIAQLVVDNDLLVVSDEIYDQLIYGTAHDRGHVCVPTVEGLRERTVLLGGFSKNYAMTGWRIGFACAPKPLSQAMLKVHQYMIMSAPTMAQEGAIAALREARGDVEKMRQSYDERRRTIVSGLNDAGLPTFEPEGAFYCFPDVTSTGMTSEEFAQRLLEEEKVACVPGTAFGPSGEGYVRCSYATGLDDITEALTRIDRFVSRHQS</sequence>
<name>A0A840EJX4_9BACT</name>
<dbReference type="EMBL" id="JANUAE010000010">
    <property type="protein sequence ID" value="MCS3711086.1"/>
    <property type="molecule type" value="Genomic_DNA"/>
</dbReference>
<dbReference type="Proteomes" id="UP001155110">
    <property type="component" value="Unassembled WGS sequence"/>
</dbReference>
<dbReference type="Proteomes" id="UP001155057">
    <property type="component" value="Unassembled WGS sequence"/>
</dbReference>
<dbReference type="GO" id="GO:0006520">
    <property type="term" value="P:amino acid metabolic process"/>
    <property type="evidence" value="ECO:0007669"/>
    <property type="project" value="InterPro"/>
</dbReference>
<gene>
    <name evidence="12" type="ORF">GGP45_002964</name>
    <name evidence="9" type="ORF">GGP61_002712</name>
    <name evidence="8" type="ORF">GGP71_000504</name>
    <name evidence="10" type="ORF">GGP82_002517</name>
    <name evidence="11" type="ORF">GGP83_003190</name>
    <name evidence="13" type="ORF">GGP99_002519</name>
</gene>
<dbReference type="Proteomes" id="UP001155034">
    <property type="component" value="Unassembled WGS sequence"/>
</dbReference>
<dbReference type="RefSeq" id="WP_013062220.1">
    <property type="nucleotide sequence ID" value="NZ_CALTRY010000015.1"/>
</dbReference>
<dbReference type="PROSITE" id="PS00105">
    <property type="entry name" value="AA_TRANSFER_CLASS_1"/>
    <property type="match status" value="1"/>
</dbReference>
<evidence type="ECO:0000313" key="14">
    <source>
        <dbReference type="Proteomes" id="UP001155027"/>
    </source>
</evidence>
<dbReference type="InterPro" id="IPR004838">
    <property type="entry name" value="NHTrfase_class1_PyrdxlP-BS"/>
</dbReference>
<organism evidence="8 14">
    <name type="scientific">Salinibacter ruber</name>
    <dbReference type="NCBI Taxonomy" id="146919"/>
    <lineage>
        <taxon>Bacteria</taxon>
        <taxon>Pseudomonadati</taxon>
        <taxon>Rhodothermota</taxon>
        <taxon>Rhodothermia</taxon>
        <taxon>Rhodothermales</taxon>
        <taxon>Salinibacteraceae</taxon>
        <taxon>Salinibacter</taxon>
    </lineage>
</organism>
<protein>
    <recommendedName>
        <fullName evidence="6">Aminotransferase</fullName>
        <ecNumber evidence="6">2.6.1.-</ecNumber>
    </recommendedName>
</protein>
<dbReference type="EMBL" id="JANTYZ010000007">
    <property type="protein sequence ID" value="MCS3865953.1"/>
    <property type="molecule type" value="Genomic_DNA"/>
</dbReference>
<evidence type="ECO:0000259" key="7">
    <source>
        <dbReference type="Pfam" id="PF00155"/>
    </source>
</evidence>
<dbReference type="InterPro" id="IPR004839">
    <property type="entry name" value="Aminotransferase_I/II_large"/>
</dbReference>
<evidence type="ECO:0000256" key="2">
    <source>
        <dbReference type="ARBA" id="ARBA00007441"/>
    </source>
</evidence>
<dbReference type="GO" id="GO:0030170">
    <property type="term" value="F:pyridoxal phosphate binding"/>
    <property type="evidence" value="ECO:0007669"/>
    <property type="project" value="InterPro"/>
</dbReference>
<evidence type="ECO:0000313" key="12">
    <source>
        <dbReference type="EMBL" id="MCS4122600.1"/>
    </source>
</evidence>
<evidence type="ECO:0000256" key="1">
    <source>
        <dbReference type="ARBA" id="ARBA00001933"/>
    </source>
</evidence>
<evidence type="ECO:0000313" key="11">
    <source>
        <dbReference type="EMBL" id="MCS3953215.1"/>
    </source>
</evidence>
<evidence type="ECO:0000313" key="8">
    <source>
        <dbReference type="EMBL" id="MCS3676608.1"/>
    </source>
</evidence>
<dbReference type="InterPro" id="IPR015421">
    <property type="entry name" value="PyrdxlP-dep_Trfase_major"/>
</dbReference>
<dbReference type="EMBL" id="JANUBL010000007">
    <property type="protein sequence ID" value="MCS4122600.1"/>
    <property type="molecule type" value="Genomic_DNA"/>
</dbReference>
<dbReference type="PANTHER" id="PTHR46383">
    <property type="entry name" value="ASPARTATE AMINOTRANSFERASE"/>
    <property type="match status" value="1"/>
</dbReference>
<evidence type="ECO:0000313" key="9">
    <source>
        <dbReference type="EMBL" id="MCS3711086.1"/>
    </source>
</evidence>
<keyword evidence="3 6" id="KW-0032">Aminotransferase</keyword>
<dbReference type="EMBL" id="JANTZM010000012">
    <property type="protein sequence ID" value="MCS4158547.1"/>
    <property type="molecule type" value="Genomic_DNA"/>
</dbReference>
<dbReference type="InterPro" id="IPR050596">
    <property type="entry name" value="AspAT/PAT-like"/>
</dbReference>
<evidence type="ECO:0000313" key="13">
    <source>
        <dbReference type="EMBL" id="MCS4158547.1"/>
    </source>
</evidence>
<dbReference type="Gene3D" id="3.90.1150.10">
    <property type="entry name" value="Aspartate Aminotransferase, domain 1"/>
    <property type="match status" value="1"/>
</dbReference>
<dbReference type="EMBL" id="JANUBB010000019">
    <property type="protein sequence ID" value="MCS3953215.1"/>
    <property type="molecule type" value="Genomic_DNA"/>
</dbReference>
<dbReference type="GeneID" id="83728710"/>
<evidence type="ECO:0000256" key="5">
    <source>
        <dbReference type="ARBA" id="ARBA00022898"/>
    </source>
</evidence>
<keyword evidence="4 6" id="KW-0808">Transferase</keyword>
<dbReference type="InterPro" id="IPR015424">
    <property type="entry name" value="PyrdxlP-dep_Trfase"/>
</dbReference>
<dbReference type="Proteomes" id="UP001155027">
    <property type="component" value="Unassembled WGS sequence"/>
</dbReference>
<evidence type="ECO:0000313" key="10">
    <source>
        <dbReference type="EMBL" id="MCS3865953.1"/>
    </source>
</evidence>
<dbReference type="FunFam" id="3.40.640.10:FF:000033">
    <property type="entry name" value="Aspartate aminotransferase"/>
    <property type="match status" value="1"/>
</dbReference>
<evidence type="ECO:0000256" key="3">
    <source>
        <dbReference type="ARBA" id="ARBA00022576"/>
    </source>
</evidence>
<comment type="similarity">
    <text evidence="2 6">Belongs to the class-I pyridoxal-phosphate-dependent aminotransferase family.</text>
</comment>
<dbReference type="OMA" id="IEPFHVM"/>
<dbReference type="SUPFAM" id="SSF53383">
    <property type="entry name" value="PLP-dependent transferases"/>
    <property type="match status" value="1"/>
</dbReference>
<dbReference type="GO" id="GO:0008483">
    <property type="term" value="F:transaminase activity"/>
    <property type="evidence" value="ECO:0007669"/>
    <property type="project" value="UniProtKB-KW"/>
</dbReference>